<dbReference type="Proteomes" id="UP000539111">
    <property type="component" value="Unassembled WGS sequence"/>
</dbReference>
<keyword evidence="2" id="KW-1185">Reference proteome</keyword>
<dbReference type="GO" id="GO:0003677">
    <property type="term" value="F:DNA binding"/>
    <property type="evidence" value="ECO:0007669"/>
    <property type="project" value="InterPro"/>
</dbReference>
<proteinExistence type="predicted"/>
<comment type="caution">
    <text evidence="1">The sequence shown here is derived from an EMBL/GenBank/DDBJ whole genome shotgun (WGS) entry which is preliminary data.</text>
</comment>
<accession>A0A7Z0D586</accession>
<evidence type="ECO:0000313" key="1">
    <source>
        <dbReference type="EMBL" id="NYI69134.1"/>
    </source>
</evidence>
<dbReference type="InterPro" id="IPR001387">
    <property type="entry name" value="Cro/C1-type_HTH"/>
</dbReference>
<dbReference type="SUPFAM" id="SSF47413">
    <property type="entry name" value="lambda repressor-like DNA-binding domains"/>
    <property type="match status" value="1"/>
</dbReference>
<name>A0A7Z0D586_9MICO</name>
<dbReference type="Gene3D" id="1.10.260.40">
    <property type="entry name" value="lambda repressor-like DNA-binding domains"/>
    <property type="match status" value="1"/>
</dbReference>
<dbReference type="EMBL" id="JACBZP010000001">
    <property type="protein sequence ID" value="NYI69134.1"/>
    <property type="molecule type" value="Genomic_DNA"/>
</dbReference>
<organism evidence="1 2">
    <name type="scientific">Spelaeicoccus albus</name>
    <dbReference type="NCBI Taxonomy" id="1280376"/>
    <lineage>
        <taxon>Bacteria</taxon>
        <taxon>Bacillati</taxon>
        <taxon>Actinomycetota</taxon>
        <taxon>Actinomycetes</taxon>
        <taxon>Micrococcales</taxon>
        <taxon>Brevibacteriaceae</taxon>
        <taxon>Spelaeicoccus</taxon>
    </lineage>
</organism>
<reference evidence="1 2" key="1">
    <citation type="submission" date="2020-07" db="EMBL/GenBank/DDBJ databases">
        <title>Sequencing the genomes of 1000 actinobacteria strains.</title>
        <authorList>
            <person name="Klenk H.-P."/>
        </authorList>
    </citation>
    <scope>NUCLEOTIDE SEQUENCE [LARGE SCALE GENOMIC DNA]</scope>
    <source>
        <strain evidence="1 2">DSM 26341</strain>
    </source>
</reference>
<dbReference type="AlphaFoldDB" id="A0A7Z0D586"/>
<evidence type="ECO:0000313" key="2">
    <source>
        <dbReference type="Proteomes" id="UP000539111"/>
    </source>
</evidence>
<dbReference type="InterPro" id="IPR010982">
    <property type="entry name" value="Lambda_DNA-bd_dom_sf"/>
</dbReference>
<dbReference type="CDD" id="cd00093">
    <property type="entry name" value="HTH_XRE"/>
    <property type="match status" value="1"/>
</dbReference>
<protein>
    <submittedName>
        <fullName evidence="1">Transcriptional regulator with XRE-family HTH domain</fullName>
    </submittedName>
</protein>
<sequence length="104" mass="11942">MLKKTLMSPDLARAARALSQVSAKNIADSAGMSKRQLHEYERGRQGLDEEELRRLRRTLEEFGIRFVPEDDDGGYGVRQKFNSRKVRALEQWEDEGGPAYDDDI</sequence>
<gene>
    <name evidence="1" type="ORF">BJY26_003440</name>
</gene>
<dbReference type="RefSeq" id="WP_179429403.1">
    <property type="nucleotide sequence ID" value="NZ_JACBZP010000001.1"/>
</dbReference>